<keyword evidence="1" id="KW-0812">Transmembrane</keyword>
<evidence type="ECO:0000256" key="1">
    <source>
        <dbReference type="SAM" id="Phobius"/>
    </source>
</evidence>
<keyword evidence="1" id="KW-1133">Transmembrane helix</keyword>
<protein>
    <submittedName>
        <fullName evidence="2">Uncharacterized protein</fullName>
    </submittedName>
</protein>
<feature type="transmembrane region" description="Helical" evidence="1">
    <location>
        <begin position="218"/>
        <end position="236"/>
    </location>
</feature>
<name>A0A7S6SW30_9PHYC</name>
<reference evidence="2" key="1">
    <citation type="submission" date="2019-02" db="EMBL/GenBank/DDBJ databases">
        <authorList>
            <person name="Bachy C."/>
            <person name="Yung C.-M."/>
            <person name="Roux S."/>
            <person name="Sullivan M.B."/>
            <person name="Worden A.Z."/>
        </authorList>
    </citation>
    <scope>NUCLEOTIDE SEQUENCE</scope>
    <source>
        <strain evidence="2">BII-V1</strain>
    </source>
</reference>
<organism evidence="2">
    <name type="scientific">Bathycoccus sp. RCC716 virus 1</name>
    <dbReference type="NCBI Taxonomy" id="2530038"/>
    <lineage>
        <taxon>Viruses</taxon>
        <taxon>Varidnaviria</taxon>
        <taxon>Bamfordvirae</taxon>
        <taxon>Nucleocytoviricota</taxon>
        <taxon>Megaviricetes</taxon>
        <taxon>Algavirales</taxon>
        <taxon>Phycodnaviridae</taxon>
        <taxon>Prasinovirus</taxon>
    </lineage>
</organism>
<proteinExistence type="predicted"/>
<evidence type="ECO:0000313" key="2">
    <source>
        <dbReference type="EMBL" id="QOR60242.1"/>
    </source>
</evidence>
<dbReference type="EMBL" id="MK522034">
    <property type="protein sequence ID" value="QOR60242.1"/>
    <property type="molecule type" value="Genomic_DNA"/>
</dbReference>
<sequence length="249" mass="28793">MVSLQDLPKKVQYIMIDSQFVNGNNNTFSVNLSLESNLHVEEISQVVGIKPVDFYATQVGANNAGDTNVAKYIDIVCDDIPRSGQLLNERNGQILARIPLERSFTGSNSFILRDKQWRSFHRKTNLFNPISIQKLNFRLYESQGDNDYKLMQPDSEWYMTLEVTTIDVKEKPTDRELQILEALHKLIGKIDELNINVEKLPDKHDIEKMENEKRKKYPFRYLMLFITLIVGGFVFVKSKFTPSVPQPSF</sequence>
<keyword evidence="1" id="KW-0472">Membrane</keyword>
<accession>A0A7S6SW30</accession>